<dbReference type="AlphaFoldDB" id="A0AAW1ZXQ7"/>
<protein>
    <submittedName>
        <fullName evidence="1">Uncharacterized protein</fullName>
    </submittedName>
</protein>
<organism evidence="1 2">
    <name type="scientific">Culter alburnus</name>
    <name type="common">Topmouth culter</name>
    <dbReference type="NCBI Taxonomy" id="194366"/>
    <lineage>
        <taxon>Eukaryota</taxon>
        <taxon>Metazoa</taxon>
        <taxon>Chordata</taxon>
        <taxon>Craniata</taxon>
        <taxon>Vertebrata</taxon>
        <taxon>Euteleostomi</taxon>
        <taxon>Actinopterygii</taxon>
        <taxon>Neopterygii</taxon>
        <taxon>Teleostei</taxon>
        <taxon>Ostariophysi</taxon>
        <taxon>Cypriniformes</taxon>
        <taxon>Xenocyprididae</taxon>
        <taxon>Xenocypridinae</taxon>
        <taxon>Culter</taxon>
    </lineage>
</organism>
<evidence type="ECO:0000313" key="2">
    <source>
        <dbReference type="Proteomes" id="UP001479290"/>
    </source>
</evidence>
<name>A0AAW1ZXQ7_CULAL</name>
<accession>A0AAW1ZXQ7</accession>
<evidence type="ECO:0000313" key="1">
    <source>
        <dbReference type="EMBL" id="KAK9966271.1"/>
    </source>
</evidence>
<dbReference type="Proteomes" id="UP001479290">
    <property type="component" value="Unassembled WGS sequence"/>
</dbReference>
<gene>
    <name evidence="1" type="ORF">ABG768_003393</name>
</gene>
<comment type="caution">
    <text evidence="1">The sequence shown here is derived from an EMBL/GenBank/DDBJ whole genome shotgun (WGS) entry which is preliminary data.</text>
</comment>
<proteinExistence type="predicted"/>
<keyword evidence="2" id="KW-1185">Reference proteome</keyword>
<reference evidence="1 2" key="1">
    <citation type="submission" date="2024-05" db="EMBL/GenBank/DDBJ databases">
        <title>A high-quality chromosomal-level genome assembly of Topmouth culter (Culter alburnus).</title>
        <authorList>
            <person name="Zhao H."/>
        </authorList>
    </citation>
    <scope>NUCLEOTIDE SEQUENCE [LARGE SCALE GENOMIC DNA]</scope>
    <source>
        <strain evidence="1">CATC2023</strain>
        <tissue evidence="1">Muscle</tissue>
    </source>
</reference>
<dbReference type="EMBL" id="JAWDJR010000011">
    <property type="protein sequence ID" value="KAK9966271.1"/>
    <property type="molecule type" value="Genomic_DNA"/>
</dbReference>
<sequence length="110" mass="12195">MFVPQSAIVTHALFPTHCTYQAGGARVPTPPACKFSSTARADRQFIFPQLVPPLPKRPLFPTEDTTSWRGRVECTVRTVPRAPLSLTAPSRDAAVNGGWCRDPFAFIRRE</sequence>